<evidence type="ECO:0000259" key="6">
    <source>
        <dbReference type="Pfam" id="PF01494"/>
    </source>
</evidence>
<dbReference type="OrthoDB" id="9993796at2759"/>
<dbReference type="EMBL" id="JAEPRD010000100">
    <property type="protein sequence ID" value="KAG2199135.1"/>
    <property type="molecule type" value="Genomic_DNA"/>
</dbReference>
<evidence type="ECO:0000256" key="2">
    <source>
        <dbReference type="ARBA" id="ARBA00022630"/>
    </source>
</evidence>
<evidence type="ECO:0000256" key="1">
    <source>
        <dbReference type="ARBA" id="ARBA00007992"/>
    </source>
</evidence>
<evidence type="ECO:0000256" key="4">
    <source>
        <dbReference type="ARBA" id="ARBA00023002"/>
    </source>
</evidence>
<sequence>MAIKISVLIVGGGIGGLATAIALRRAGHHVTVLEGARELSEVGAGIQIPPNSSYILDTWGLLEKIKEKAVWPEHMNIRRYANGKVISATRLNPDLEDKYGYPYFLIHRADYIQLLCNAATEIGAEVLVNAKVKYIDDAKTSVRLHNGTVFTADLIIGADGIRSKVRTAVIPEKVIEPRRSDNCAYRATVPAAAIQADSEISHLLENHNSDFWIGHRCHIVAYPIKGGKLYNIVMSHPGEASLTQWNESGNLYEMKEPYLKFDPIINKVLSKITQSQKWTLADIPPLSRWVSCGGHITLIGDAAHAMLPHLAQGAAQAIEDAATLGVLLSQIHSVDSVPDFLNLYEQIRRPRVERIQKNSLENGYTWHLPDGEEQIARDKAMREADELRKANSSAKVESPLQWSDGDFQPWLYGHDAILVAKKALQEMTRNGQIGFQEKSKF</sequence>
<keyword evidence="5" id="KW-0503">Monooxygenase</keyword>
<dbReference type="PANTHER" id="PTHR13789:SF147">
    <property type="entry name" value="PUTATIVE (AFU_ORTHOLOGUE AFUA_2G01950)-RELATED"/>
    <property type="match status" value="1"/>
</dbReference>
<feature type="domain" description="FAD-binding" evidence="6">
    <location>
        <begin position="5"/>
        <end position="358"/>
    </location>
</feature>
<dbReference type="InterPro" id="IPR002938">
    <property type="entry name" value="FAD-bd"/>
</dbReference>
<dbReference type="GO" id="GO:0071949">
    <property type="term" value="F:FAD binding"/>
    <property type="evidence" value="ECO:0007669"/>
    <property type="project" value="InterPro"/>
</dbReference>
<keyword evidence="2" id="KW-0285">Flavoprotein</keyword>
<protein>
    <recommendedName>
        <fullName evidence="6">FAD-binding domain-containing protein</fullName>
    </recommendedName>
</protein>
<keyword evidence="3" id="KW-0274">FAD</keyword>
<accession>A0A8H7QVQ8</accession>
<name>A0A8H7QVQ8_9FUNG</name>
<keyword evidence="4" id="KW-0560">Oxidoreductase</keyword>
<dbReference type="GO" id="GO:0004497">
    <property type="term" value="F:monooxygenase activity"/>
    <property type="evidence" value="ECO:0007669"/>
    <property type="project" value="UniProtKB-KW"/>
</dbReference>
<evidence type="ECO:0000256" key="3">
    <source>
        <dbReference type="ARBA" id="ARBA00022827"/>
    </source>
</evidence>
<evidence type="ECO:0000313" key="7">
    <source>
        <dbReference type="EMBL" id="KAG2199135.1"/>
    </source>
</evidence>
<dbReference type="PRINTS" id="PR00420">
    <property type="entry name" value="RNGMNOXGNASE"/>
</dbReference>
<dbReference type="InterPro" id="IPR036188">
    <property type="entry name" value="FAD/NAD-bd_sf"/>
</dbReference>
<dbReference type="SUPFAM" id="SSF51905">
    <property type="entry name" value="FAD/NAD(P)-binding domain"/>
    <property type="match status" value="1"/>
</dbReference>
<dbReference type="PANTHER" id="PTHR13789">
    <property type="entry name" value="MONOOXYGENASE"/>
    <property type="match status" value="1"/>
</dbReference>
<keyword evidence="8" id="KW-1185">Reference proteome</keyword>
<gene>
    <name evidence="7" type="ORF">INT47_009874</name>
</gene>
<organism evidence="7 8">
    <name type="scientific">Mucor saturninus</name>
    <dbReference type="NCBI Taxonomy" id="64648"/>
    <lineage>
        <taxon>Eukaryota</taxon>
        <taxon>Fungi</taxon>
        <taxon>Fungi incertae sedis</taxon>
        <taxon>Mucoromycota</taxon>
        <taxon>Mucoromycotina</taxon>
        <taxon>Mucoromycetes</taxon>
        <taxon>Mucorales</taxon>
        <taxon>Mucorineae</taxon>
        <taxon>Mucoraceae</taxon>
        <taxon>Mucor</taxon>
    </lineage>
</organism>
<reference evidence="7" key="1">
    <citation type="submission" date="2020-12" db="EMBL/GenBank/DDBJ databases">
        <title>Metabolic potential, ecology and presence of endohyphal bacteria is reflected in genomic diversity of Mucoromycotina.</title>
        <authorList>
            <person name="Muszewska A."/>
            <person name="Okrasinska A."/>
            <person name="Steczkiewicz K."/>
            <person name="Drgas O."/>
            <person name="Orlowska M."/>
            <person name="Perlinska-Lenart U."/>
            <person name="Aleksandrzak-Piekarczyk T."/>
            <person name="Szatraj K."/>
            <person name="Zielenkiewicz U."/>
            <person name="Pilsyk S."/>
            <person name="Malc E."/>
            <person name="Mieczkowski P."/>
            <person name="Kruszewska J.S."/>
            <person name="Biernat P."/>
            <person name="Pawlowska J."/>
        </authorList>
    </citation>
    <scope>NUCLEOTIDE SEQUENCE</scope>
    <source>
        <strain evidence="7">WA0000017839</strain>
    </source>
</reference>
<proteinExistence type="inferred from homology"/>
<dbReference type="Proteomes" id="UP000603453">
    <property type="component" value="Unassembled WGS sequence"/>
</dbReference>
<dbReference type="AlphaFoldDB" id="A0A8H7QVQ8"/>
<comment type="caution">
    <text evidence="7">The sequence shown here is derived from an EMBL/GenBank/DDBJ whole genome shotgun (WGS) entry which is preliminary data.</text>
</comment>
<evidence type="ECO:0000313" key="8">
    <source>
        <dbReference type="Proteomes" id="UP000603453"/>
    </source>
</evidence>
<dbReference type="InterPro" id="IPR050493">
    <property type="entry name" value="FAD-dep_Monooxygenase_BioMet"/>
</dbReference>
<dbReference type="SUPFAM" id="SSF54373">
    <property type="entry name" value="FAD-linked reductases, C-terminal domain"/>
    <property type="match status" value="1"/>
</dbReference>
<dbReference type="Pfam" id="PF01494">
    <property type="entry name" value="FAD_binding_3"/>
    <property type="match status" value="1"/>
</dbReference>
<evidence type="ECO:0000256" key="5">
    <source>
        <dbReference type="ARBA" id="ARBA00023033"/>
    </source>
</evidence>
<comment type="similarity">
    <text evidence="1">Belongs to the paxM FAD-dependent monooxygenase family.</text>
</comment>
<dbReference type="FunFam" id="3.50.50.60:FF:000115">
    <property type="entry name" value="Salicylate hydroxylase, putative"/>
    <property type="match status" value="1"/>
</dbReference>
<dbReference type="Gene3D" id="3.50.50.60">
    <property type="entry name" value="FAD/NAD(P)-binding domain"/>
    <property type="match status" value="1"/>
</dbReference>